<keyword evidence="1" id="KW-0472">Membrane</keyword>
<dbReference type="KEGG" id="nfr:ERS450000_02040"/>
<dbReference type="EMBL" id="LN868938">
    <property type="protein sequence ID" value="CRY76816.1"/>
    <property type="molecule type" value="Genomic_DNA"/>
</dbReference>
<feature type="transmembrane region" description="Helical" evidence="1">
    <location>
        <begin position="111"/>
        <end position="131"/>
    </location>
</feature>
<evidence type="ECO:0000313" key="3">
    <source>
        <dbReference type="Proteomes" id="UP000057820"/>
    </source>
</evidence>
<organism evidence="2 3">
    <name type="scientific">Nocardia farcinica</name>
    <dbReference type="NCBI Taxonomy" id="37329"/>
    <lineage>
        <taxon>Bacteria</taxon>
        <taxon>Bacillati</taxon>
        <taxon>Actinomycetota</taxon>
        <taxon>Actinomycetes</taxon>
        <taxon>Mycobacteriales</taxon>
        <taxon>Nocardiaceae</taxon>
        <taxon>Nocardia</taxon>
    </lineage>
</organism>
<dbReference type="Proteomes" id="UP000057820">
    <property type="component" value="Chromosome 1"/>
</dbReference>
<protein>
    <submittedName>
        <fullName evidence="2">Uncharacterized protein</fullName>
    </submittedName>
</protein>
<reference evidence="3" key="1">
    <citation type="submission" date="2015-03" db="EMBL/GenBank/DDBJ databases">
        <authorList>
            <consortium name="Pathogen Informatics"/>
        </authorList>
    </citation>
    <scope>NUCLEOTIDE SEQUENCE [LARGE SCALE GENOMIC DNA]</scope>
    <source>
        <strain evidence="3">NCTC11134</strain>
    </source>
</reference>
<gene>
    <name evidence="2" type="ORF">ERS450000_02040</name>
</gene>
<name>A0A0H5P2W6_NOCFR</name>
<accession>A0A0H5P2W6</accession>
<keyword evidence="1" id="KW-1133">Transmembrane helix</keyword>
<feature type="transmembrane region" description="Helical" evidence="1">
    <location>
        <begin position="85"/>
        <end position="105"/>
    </location>
</feature>
<keyword evidence="1" id="KW-0812">Transmembrane</keyword>
<evidence type="ECO:0000256" key="1">
    <source>
        <dbReference type="SAM" id="Phobius"/>
    </source>
</evidence>
<feature type="transmembrane region" description="Helical" evidence="1">
    <location>
        <begin position="12"/>
        <end position="36"/>
    </location>
</feature>
<proteinExistence type="predicted"/>
<dbReference type="AlphaFoldDB" id="A0A0H5P2W6"/>
<dbReference type="RefSeq" id="WP_060592179.1">
    <property type="nucleotide sequence ID" value="NZ_CP031418.1"/>
</dbReference>
<evidence type="ECO:0000313" key="2">
    <source>
        <dbReference type="EMBL" id="CRY76816.1"/>
    </source>
</evidence>
<feature type="transmembrane region" description="Helical" evidence="1">
    <location>
        <begin position="56"/>
        <end position="78"/>
    </location>
</feature>
<sequence>MSSFSQRKKNRAVRAALVGTAGFVAFWAGAGAIGLIGGGVDLGAEITARLPFQSPIFAGTALALLVGAPMTATAVLALRSHPAAAPTAMAGGTILLGWVVVQPFIIGQVSWMQAVFGVLGTAVGALGFRLARFRTGTPTGLARPAVA</sequence>